<dbReference type="RefSeq" id="WP_182584299.1">
    <property type="nucleotide sequence ID" value="NZ_JABVCQ010000023.1"/>
</dbReference>
<protein>
    <submittedName>
        <fullName evidence="2">DUF4743 domain-containing protein</fullName>
    </submittedName>
</protein>
<dbReference type="SUPFAM" id="SSF55811">
    <property type="entry name" value="Nudix"/>
    <property type="match status" value="1"/>
</dbReference>
<dbReference type="EMBL" id="JABVCQ010000023">
    <property type="protein sequence ID" value="MBB1126672.1"/>
    <property type="molecule type" value="Genomic_DNA"/>
</dbReference>
<gene>
    <name evidence="2" type="ORF">HUK38_10590</name>
</gene>
<name>A0A839HM78_9GAMM</name>
<feature type="domain" description="Nudix hydrolase" evidence="1">
    <location>
        <begin position="120"/>
        <end position="261"/>
    </location>
</feature>
<dbReference type="Pfam" id="PF15916">
    <property type="entry name" value="DUF4743"/>
    <property type="match status" value="1"/>
</dbReference>
<accession>A0A839HM78</accession>
<dbReference type="GO" id="GO:0044715">
    <property type="term" value="F:8-oxo-dGDP phosphatase activity"/>
    <property type="evidence" value="ECO:0007669"/>
    <property type="project" value="TreeGrafter"/>
</dbReference>
<keyword evidence="3" id="KW-1185">Reference proteome</keyword>
<evidence type="ECO:0000313" key="3">
    <source>
        <dbReference type="Proteomes" id="UP000548632"/>
    </source>
</evidence>
<evidence type="ECO:0000313" key="2">
    <source>
        <dbReference type="EMBL" id="MBB1126672.1"/>
    </source>
</evidence>
<dbReference type="Gene3D" id="3.90.79.10">
    <property type="entry name" value="Nucleoside Triphosphate Pyrophosphohydrolase"/>
    <property type="match status" value="1"/>
</dbReference>
<dbReference type="FunFam" id="3.90.79.10:FF:000019">
    <property type="entry name" value="Thiamin pyrophosphokinase, putative"/>
    <property type="match status" value="1"/>
</dbReference>
<reference evidence="2 3" key="1">
    <citation type="journal article" date="2020" name="Arch. Microbiol.">
        <title>The genome sequence of the giant phototrophic gammaproteobacterium Thiospirillum jenense gives insight into its physiological properties and phylogenetic relationships.</title>
        <authorList>
            <person name="Imhoff J.F."/>
            <person name="Meyer T.E."/>
            <person name="Kyndt J.A."/>
        </authorList>
    </citation>
    <scope>NUCLEOTIDE SEQUENCE [LARGE SCALE GENOMIC DNA]</scope>
    <source>
        <strain evidence="2 3">DSM 216</strain>
    </source>
</reference>
<sequence length="288" mass="32820">MSFIDHLNHCNTWNSQAFFPFYVNGERLGWTRHAVAELLACDFNSDFALINSAAPQLQWKSAPATFNDRTDAMTAISDALVTRQLLPALHSEYYPVTPNERGNAQFLIDRACAPLFGIRTFGQHINGFIRRDSELLLWIARRSPNRRNHPNLLDNTVAGGLPWGLSLRDNVRKECWEEATIPAALADQARPVGAITYCHATTTGLKPDVMYCYDLELPDEFVPQCNDDEVAEFLLCPIEQVIEYVRETQEFKLNCNLVLIDFFIRQGYINPDDPDYLNLITRLRSPLP</sequence>
<dbReference type="Proteomes" id="UP000548632">
    <property type="component" value="Unassembled WGS sequence"/>
</dbReference>
<dbReference type="Pfam" id="PF00293">
    <property type="entry name" value="NUDIX"/>
    <property type="match status" value="1"/>
</dbReference>
<dbReference type="InterPro" id="IPR000086">
    <property type="entry name" value="NUDIX_hydrolase_dom"/>
</dbReference>
<dbReference type="InterPro" id="IPR015797">
    <property type="entry name" value="NUDIX_hydrolase-like_dom_sf"/>
</dbReference>
<dbReference type="AlphaFoldDB" id="A0A839HM78"/>
<dbReference type="PANTHER" id="PTHR13622">
    <property type="entry name" value="THIAMIN PYROPHOSPHOKINASE"/>
    <property type="match status" value="1"/>
</dbReference>
<dbReference type="PANTHER" id="PTHR13622:SF8">
    <property type="entry name" value="THIAMIN PYROPHOSPHOKINASE 1"/>
    <property type="match status" value="1"/>
</dbReference>
<dbReference type="CDD" id="cd03676">
    <property type="entry name" value="NUDIX_Tnr3_like"/>
    <property type="match status" value="1"/>
</dbReference>
<proteinExistence type="predicted"/>
<comment type="caution">
    <text evidence="2">The sequence shown here is derived from an EMBL/GenBank/DDBJ whole genome shotgun (WGS) entry which is preliminary data.</text>
</comment>
<dbReference type="InterPro" id="IPR031804">
    <property type="entry name" value="DUF4743"/>
</dbReference>
<organism evidence="2 3">
    <name type="scientific">Thiospirillum jenense</name>
    <dbReference type="NCBI Taxonomy" id="1653858"/>
    <lineage>
        <taxon>Bacteria</taxon>
        <taxon>Pseudomonadati</taxon>
        <taxon>Pseudomonadota</taxon>
        <taxon>Gammaproteobacteria</taxon>
        <taxon>Chromatiales</taxon>
        <taxon>Chromatiaceae</taxon>
        <taxon>Thiospirillum</taxon>
    </lineage>
</organism>
<evidence type="ECO:0000259" key="1">
    <source>
        <dbReference type="PROSITE" id="PS51462"/>
    </source>
</evidence>
<dbReference type="PROSITE" id="PS51462">
    <property type="entry name" value="NUDIX"/>
    <property type="match status" value="1"/>
</dbReference>